<dbReference type="SUPFAM" id="SSF52151">
    <property type="entry name" value="FabD/lysophospholipase-like"/>
    <property type="match status" value="1"/>
</dbReference>
<accession>A0A6I4NPR1</accession>
<dbReference type="RefSeq" id="WP_160373601.1">
    <property type="nucleotide sequence ID" value="NZ_WSTB01000002.1"/>
</dbReference>
<dbReference type="PANTHER" id="PTHR10728:SF40">
    <property type="entry name" value="PATATIN FAMILY PROTEIN"/>
    <property type="match status" value="1"/>
</dbReference>
<keyword evidence="4" id="KW-1185">Reference proteome</keyword>
<evidence type="ECO:0000256" key="1">
    <source>
        <dbReference type="ARBA" id="ARBA00023098"/>
    </source>
</evidence>
<name>A0A6I4NPR1_9FLAO</name>
<dbReference type="EMBL" id="WSTB01000002">
    <property type="protein sequence ID" value="MWB93679.1"/>
    <property type="molecule type" value="Genomic_DNA"/>
</dbReference>
<dbReference type="GO" id="GO:0004623">
    <property type="term" value="F:phospholipase A2 activity"/>
    <property type="evidence" value="ECO:0007669"/>
    <property type="project" value="TreeGrafter"/>
</dbReference>
<dbReference type="GO" id="GO:0046475">
    <property type="term" value="P:glycerophospholipid catabolic process"/>
    <property type="evidence" value="ECO:0007669"/>
    <property type="project" value="TreeGrafter"/>
</dbReference>
<evidence type="ECO:0000313" key="3">
    <source>
        <dbReference type="EMBL" id="MWB93679.1"/>
    </source>
</evidence>
<gene>
    <name evidence="3" type="ORF">GON26_04860</name>
</gene>
<evidence type="ECO:0000259" key="2">
    <source>
        <dbReference type="Pfam" id="PF01734"/>
    </source>
</evidence>
<dbReference type="GO" id="GO:0005829">
    <property type="term" value="C:cytosol"/>
    <property type="evidence" value="ECO:0007669"/>
    <property type="project" value="TreeGrafter"/>
</dbReference>
<evidence type="ECO:0000313" key="4">
    <source>
        <dbReference type="Proteomes" id="UP000471501"/>
    </source>
</evidence>
<dbReference type="Gene3D" id="3.40.1090.10">
    <property type="entry name" value="Cytosolic phospholipase A2 catalytic domain"/>
    <property type="match status" value="1"/>
</dbReference>
<dbReference type="PANTHER" id="PTHR10728">
    <property type="entry name" value="CYTOSOLIC PHOSPHOLIPASE A2"/>
    <property type="match status" value="1"/>
</dbReference>
<dbReference type="Proteomes" id="UP000471501">
    <property type="component" value="Unassembled WGS sequence"/>
</dbReference>
<proteinExistence type="predicted"/>
<dbReference type="InterPro" id="IPR016035">
    <property type="entry name" value="Acyl_Trfase/lysoPLipase"/>
</dbReference>
<protein>
    <recommendedName>
        <fullName evidence="2">PNPLA domain-containing protein</fullName>
    </recommendedName>
</protein>
<dbReference type="InterPro" id="IPR002641">
    <property type="entry name" value="PNPLA_dom"/>
</dbReference>
<feature type="domain" description="PNPLA" evidence="2">
    <location>
        <begin position="69"/>
        <end position="312"/>
    </location>
</feature>
<dbReference type="AlphaFoldDB" id="A0A6I4NPR1"/>
<organism evidence="3 4">
    <name type="scientific">Flavobacterium hydrocarbonoxydans</name>
    <dbReference type="NCBI Taxonomy" id="2683249"/>
    <lineage>
        <taxon>Bacteria</taxon>
        <taxon>Pseudomonadati</taxon>
        <taxon>Bacteroidota</taxon>
        <taxon>Flavobacteriia</taxon>
        <taxon>Flavobacteriales</taxon>
        <taxon>Flavobacteriaceae</taxon>
        <taxon>Flavobacterium</taxon>
    </lineage>
</organism>
<reference evidence="3 4" key="1">
    <citation type="submission" date="2019-12" db="EMBL/GenBank/DDBJ databases">
        <authorList>
            <person name="Kim Y.S."/>
        </authorList>
    </citation>
    <scope>NUCLEOTIDE SEQUENCE [LARGE SCALE GENOMIC DNA]</scope>
    <source>
        <strain evidence="3 4">GA093</strain>
    </source>
</reference>
<comment type="caution">
    <text evidence="3">The sequence shown here is derived from an EMBL/GenBank/DDBJ whole genome shotgun (WGS) entry which is preliminary data.</text>
</comment>
<sequence length="520" mass="59116">MIKNRKDKRYLPAILFLIYVASGFSQNKISLFSEINYSSITPVALDEYKSVQDRNHQHQNPNIALGVGISGGGSRAQFFSMGVLLGLEEIKGNHLQRNFLTEIDYFSTVSGGCYSAGYYLTMMKNKLYKEHQPFNQFYFSKADLYKDYVDKAASILTLLNNSQNEKGEKISMTQRLDLEILQYDVTNPSNPEKFDKQMLLSDFFIPKGSPQVPTLPMFVTNGTAYNNGDRIPFMPHIIRAFKINSSLAPNKAKLVLDKDSINNGYDFPLTYGITASSAFPGVLPKTKFGIKDHDKILCIVDGGASDNMGYKTLIELLSNDTRVSSKNKKALFIDCFGQGKKEPYITDEKIKLISLLETASLYTVLTRYITFERDLENTFERYKIPTTNYQIIGFSTIRDYLIKQPKDEDYEARVAEFKNTTDDSSNWVKIYNNFKQSLINKFGVEAFRKDKDGDIMVPTLDSAEFHKLSLGQVLILYEAASHVETKLRITPEERDMLLLSGRFAAYLKTNELKALLTENK</sequence>
<keyword evidence="1" id="KW-0443">Lipid metabolism</keyword>
<dbReference type="Pfam" id="PF01734">
    <property type="entry name" value="Patatin"/>
    <property type="match status" value="1"/>
</dbReference>